<sequence length="380" mass="43179">MDLPALPEHENRWPQNVYTVEGIISNIYNATIRILRSNDAEPTRVAYHYDALSTEALPLLEAIESDTSPADYQLLHDWLLVCARLIGEVAAMLKDISGNLHVGNAERANVIIPELVTLGHQQCRLGRRKKIINFDFVMPPKSGPEPRFELEPLRTGPLVQSQVRYFCWTEPPNRSEVRYFPGAREPVQTRPDRFEPDVFLSNLDSQTGNEASYFCDEVPKLKDKLYTDFRLSAHEWGELDLMREVLQEPADAQQSFSATREPTVWRTIPVLEYLQEMLQNMANSSKFSRLSTAIEAGVANLSKWYGKTDDTDVYFICLALDPNYKVAYAKDKWAPHFFEMGMHSLGRVVLHTQIDLLCGALRGASSANVRDVTGRVRCSD</sequence>
<reference evidence="1" key="1">
    <citation type="journal article" date="2020" name="New Phytol.">
        <title>Comparative genomics reveals dynamic genome evolution in host specialist ectomycorrhizal fungi.</title>
        <authorList>
            <person name="Lofgren L.A."/>
            <person name="Nguyen N.H."/>
            <person name="Vilgalys R."/>
            <person name="Ruytinx J."/>
            <person name="Liao H.L."/>
            <person name="Branco S."/>
            <person name="Kuo A."/>
            <person name="LaButti K."/>
            <person name="Lipzen A."/>
            <person name="Andreopoulos W."/>
            <person name="Pangilinan J."/>
            <person name="Riley R."/>
            <person name="Hundley H."/>
            <person name="Na H."/>
            <person name="Barry K."/>
            <person name="Grigoriev I.V."/>
            <person name="Stajich J.E."/>
            <person name="Kennedy P.G."/>
        </authorList>
    </citation>
    <scope>NUCLEOTIDE SEQUENCE</scope>
    <source>
        <strain evidence="1">FC203</strain>
    </source>
</reference>
<dbReference type="SUPFAM" id="SSF53098">
    <property type="entry name" value="Ribonuclease H-like"/>
    <property type="match status" value="1"/>
</dbReference>
<evidence type="ECO:0000313" key="2">
    <source>
        <dbReference type="Proteomes" id="UP001195769"/>
    </source>
</evidence>
<dbReference type="GeneID" id="64664084"/>
<dbReference type="AlphaFoldDB" id="A0AAD4EHK9"/>
<dbReference type="RefSeq" id="XP_041231960.1">
    <property type="nucleotide sequence ID" value="XM_041369786.1"/>
</dbReference>
<organism evidence="1 2">
    <name type="scientific">Suillus fuscotomentosus</name>
    <dbReference type="NCBI Taxonomy" id="1912939"/>
    <lineage>
        <taxon>Eukaryota</taxon>
        <taxon>Fungi</taxon>
        <taxon>Dikarya</taxon>
        <taxon>Basidiomycota</taxon>
        <taxon>Agaricomycotina</taxon>
        <taxon>Agaricomycetes</taxon>
        <taxon>Agaricomycetidae</taxon>
        <taxon>Boletales</taxon>
        <taxon>Suillineae</taxon>
        <taxon>Suillaceae</taxon>
        <taxon>Suillus</taxon>
    </lineage>
</organism>
<protein>
    <submittedName>
        <fullName evidence="1">Uncharacterized protein</fullName>
    </submittedName>
</protein>
<gene>
    <name evidence="1" type="ORF">F5891DRAFT_1244701</name>
</gene>
<comment type="caution">
    <text evidence="1">The sequence shown here is derived from an EMBL/GenBank/DDBJ whole genome shotgun (WGS) entry which is preliminary data.</text>
</comment>
<dbReference type="Proteomes" id="UP001195769">
    <property type="component" value="Unassembled WGS sequence"/>
</dbReference>
<dbReference type="EMBL" id="JABBWK010000005">
    <property type="protein sequence ID" value="KAG1906385.1"/>
    <property type="molecule type" value="Genomic_DNA"/>
</dbReference>
<evidence type="ECO:0000313" key="1">
    <source>
        <dbReference type="EMBL" id="KAG1906385.1"/>
    </source>
</evidence>
<proteinExistence type="predicted"/>
<accession>A0AAD4EHK9</accession>
<dbReference type="InterPro" id="IPR012337">
    <property type="entry name" value="RNaseH-like_sf"/>
</dbReference>
<keyword evidence="2" id="KW-1185">Reference proteome</keyword>
<name>A0AAD4EHK9_9AGAM</name>